<feature type="signal peptide" evidence="2">
    <location>
        <begin position="1"/>
        <end position="20"/>
    </location>
</feature>
<accession>A0A7K3LPH2</accession>
<comment type="caution">
    <text evidence="4">The sequence shown here is derived from an EMBL/GenBank/DDBJ whole genome shotgun (WGS) entry which is preliminary data.</text>
</comment>
<gene>
    <name evidence="4" type="ORF">GYA93_10800</name>
</gene>
<dbReference type="Gene3D" id="2.60.120.200">
    <property type="match status" value="1"/>
</dbReference>
<keyword evidence="5" id="KW-1185">Reference proteome</keyword>
<dbReference type="SUPFAM" id="SSF49899">
    <property type="entry name" value="Concanavalin A-like lectins/glucanases"/>
    <property type="match status" value="1"/>
</dbReference>
<dbReference type="InterPro" id="IPR013320">
    <property type="entry name" value="ConA-like_dom_sf"/>
</dbReference>
<protein>
    <submittedName>
        <fullName evidence="4">Glycoside hydrolase family 16 protein</fullName>
    </submittedName>
</protein>
<evidence type="ECO:0000313" key="4">
    <source>
        <dbReference type="EMBL" id="NDK90066.1"/>
    </source>
</evidence>
<dbReference type="PROSITE" id="PS51762">
    <property type="entry name" value="GH16_2"/>
    <property type="match status" value="1"/>
</dbReference>
<organism evidence="4 5">
    <name type="scientific">Gordonia desulfuricans</name>
    <dbReference type="NCBI Taxonomy" id="89051"/>
    <lineage>
        <taxon>Bacteria</taxon>
        <taxon>Bacillati</taxon>
        <taxon>Actinomycetota</taxon>
        <taxon>Actinomycetes</taxon>
        <taxon>Mycobacteriales</taxon>
        <taxon>Gordoniaceae</taxon>
        <taxon>Gordonia</taxon>
    </lineage>
</organism>
<reference evidence="4 5" key="1">
    <citation type="submission" date="2020-01" db="EMBL/GenBank/DDBJ databases">
        <title>Investigation of new actinobacteria for the biodesulphurisation of diesel fuel.</title>
        <authorList>
            <person name="Athi Narayanan S.M."/>
        </authorList>
    </citation>
    <scope>NUCLEOTIDE SEQUENCE [LARGE SCALE GENOMIC DNA]</scope>
    <source>
        <strain evidence="4 5">213E</strain>
    </source>
</reference>
<dbReference type="GO" id="GO:0004553">
    <property type="term" value="F:hydrolase activity, hydrolyzing O-glycosyl compounds"/>
    <property type="evidence" value="ECO:0007669"/>
    <property type="project" value="InterPro"/>
</dbReference>
<evidence type="ECO:0000256" key="1">
    <source>
        <dbReference type="ARBA" id="ARBA00006865"/>
    </source>
</evidence>
<keyword evidence="4" id="KW-0378">Hydrolase</keyword>
<evidence type="ECO:0000313" key="5">
    <source>
        <dbReference type="Proteomes" id="UP000466307"/>
    </source>
</evidence>
<dbReference type="RefSeq" id="WP_020790457.1">
    <property type="nucleotide sequence ID" value="NZ_JAADZU010000029.1"/>
</dbReference>
<dbReference type="GO" id="GO:0005975">
    <property type="term" value="P:carbohydrate metabolic process"/>
    <property type="evidence" value="ECO:0007669"/>
    <property type="project" value="InterPro"/>
</dbReference>
<sequence length="253" mass="27107">MFATLTTALRPLLAAGIAAAALTYVNTPDAEALDLGSSSSTAGCTTTAASTHGWGTAEHYDGFSSLSNWSAYDGAGHDGNGRRSPSAVSISDGALTITSTIDGTSGGVTPKWGGRKYGRWEICSRATVASPTWHAVALLWPDAEDWPVGGEVDFMEIADATRSTVQYNLHYGAANNVESHTTWGDATNWHAWAVEWTPQYIAVYRDGVQWARSTDVNRLPPRSMHLALQLDNFGGLTFPTGQMFVDWVAEYGI</sequence>
<keyword evidence="2" id="KW-0732">Signal</keyword>
<dbReference type="EMBL" id="JAADZU010000029">
    <property type="protein sequence ID" value="NDK90066.1"/>
    <property type="molecule type" value="Genomic_DNA"/>
</dbReference>
<dbReference type="PANTHER" id="PTHR10963:SF55">
    <property type="entry name" value="GLYCOSIDE HYDROLASE FAMILY 16 PROTEIN"/>
    <property type="match status" value="1"/>
</dbReference>
<name>A0A7K3LPH2_9ACTN</name>
<proteinExistence type="inferred from homology"/>
<comment type="similarity">
    <text evidence="1">Belongs to the glycosyl hydrolase 16 family.</text>
</comment>
<feature type="chain" id="PRO_5029473052" evidence="2">
    <location>
        <begin position="21"/>
        <end position="253"/>
    </location>
</feature>
<feature type="domain" description="GH16" evidence="3">
    <location>
        <begin position="52"/>
        <end position="253"/>
    </location>
</feature>
<dbReference type="Proteomes" id="UP000466307">
    <property type="component" value="Unassembled WGS sequence"/>
</dbReference>
<dbReference type="AlphaFoldDB" id="A0A7K3LPH2"/>
<dbReference type="Pfam" id="PF00722">
    <property type="entry name" value="Glyco_hydro_16"/>
    <property type="match status" value="1"/>
</dbReference>
<evidence type="ECO:0000259" key="3">
    <source>
        <dbReference type="PROSITE" id="PS51762"/>
    </source>
</evidence>
<evidence type="ECO:0000256" key="2">
    <source>
        <dbReference type="SAM" id="SignalP"/>
    </source>
</evidence>
<dbReference type="PANTHER" id="PTHR10963">
    <property type="entry name" value="GLYCOSYL HYDROLASE-RELATED"/>
    <property type="match status" value="1"/>
</dbReference>
<dbReference type="InterPro" id="IPR050546">
    <property type="entry name" value="Glycosyl_Hydrlase_16"/>
</dbReference>
<dbReference type="InterPro" id="IPR000757">
    <property type="entry name" value="Beta-glucanase-like"/>
</dbReference>
<dbReference type="CDD" id="cd00413">
    <property type="entry name" value="Glyco_hydrolase_16"/>
    <property type="match status" value="1"/>
</dbReference>